<reference evidence="3" key="3">
    <citation type="submission" date="2015-06" db="UniProtKB">
        <authorList>
            <consortium name="EnsemblMetazoa"/>
        </authorList>
    </citation>
    <scope>IDENTIFICATION</scope>
</reference>
<evidence type="ECO:0000313" key="4">
    <source>
        <dbReference type="Proteomes" id="UP000014760"/>
    </source>
</evidence>
<feature type="compositionally biased region" description="Polar residues" evidence="1">
    <location>
        <begin position="82"/>
        <end position="91"/>
    </location>
</feature>
<evidence type="ECO:0000313" key="3">
    <source>
        <dbReference type="EnsemblMetazoa" id="CapteP203334"/>
    </source>
</evidence>
<dbReference type="AlphaFoldDB" id="R7V969"/>
<gene>
    <name evidence="2" type="ORF">CAPTEDRAFT_203334</name>
</gene>
<evidence type="ECO:0000313" key="2">
    <source>
        <dbReference type="EMBL" id="ELU15393.1"/>
    </source>
</evidence>
<evidence type="ECO:0000256" key="1">
    <source>
        <dbReference type="SAM" id="MobiDB-lite"/>
    </source>
</evidence>
<dbReference type="EMBL" id="KB293808">
    <property type="protein sequence ID" value="ELU15393.1"/>
    <property type="molecule type" value="Genomic_DNA"/>
</dbReference>
<dbReference type="EnsemblMetazoa" id="CapteT203334">
    <property type="protein sequence ID" value="CapteP203334"/>
    <property type="gene ID" value="CapteG203334"/>
</dbReference>
<accession>R7V969</accession>
<dbReference type="HOGENOM" id="CLU_1908649_0_0_1"/>
<dbReference type="Proteomes" id="UP000014760">
    <property type="component" value="Unassembled WGS sequence"/>
</dbReference>
<organism evidence="2">
    <name type="scientific">Capitella teleta</name>
    <name type="common">Polychaete worm</name>
    <dbReference type="NCBI Taxonomy" id="283909"/>
    <lineage>
        <taxon>Eukaryota</taxon>
        <taxon>Metazoa</taxon>
        <taxon>Spiralia</taxon>
        <taxon>Lophotrochozoa</taxon>
        <taxon>Annelida</taxon>
        <taxon>Polychaeta</taxon>
        <taxon>Sedentaria</taxon>
        <taxon>Scolecida</taxon>
        <taxon>Capitellidae</taxon>
        <taxon>Capitella</taxon>
    </lineage>
</organism>
<name>R7V969_CAPTE</name>
<feature type="region of interest" description="Disordered" evidence="1">
    <location>
        <begin position="69"/>
        <end position="91"/>
    </location>
</feature>
<sequence length="133" mass="14627">MPINGETNRCIEIVSPQLCNKIEETTSSFDTIRVQIVHPSACVFLKENATPIVEMNTGEAFCMADATPEEGGKIAEDGGTSGSPENNPPQLNYNMWNLARSNLRGVSHRLRKLNLDLSHKKGAIERKVKVHAP</sequence>
<keyword evidence="4" id="KW-1185">Reference proteome</keyword>
<dbReference type="EMBL" id="AMQN01000634">
    <property type="status" value="NOT_ANNOTATED_CDS"/>
    <property type="molecule type" value="Genomic_DNA"/>
</dbReference>
<protein>
    <submittedName>
        <fullName evidence="2 3">Uncharacterized protein</fullName>
    </submittedName>
</protein>
<proteinExistence type="predicted"/>
<reference evidence="2 4" key="2">
    <citation type="journal article" date="2013" name="Nature">
        <title>Insights into bilaterian evolution from three spiralian genomes.</title>
        <authorList>
            <person name="Simakov O."/>
            <person name="Marletaz F."/>
            <person name="Cho S.J."/>
            <person name="Edsinger-Gonzales E."/>
            <person name="Havlak P."/>
            <person name="Hellsten U."/>
            <person name="Kuo D.H."/>
            <person name="Larsson T."/>
            <person name="Lv J."/>
            <person name="Arendt D."/>
            <person name="Savage R."/>
            <person name="Osoegawa K."/>
            <person name="de Jong P."/>
            <person name="Grimwood J."/>
            <person name="Chapman J.A."/>
            <person name="Shapiro H."/>
            <person name="Aerts A."/>
            <person name="Otillar R.P."/>
            <person name="Terry A.Y."/>
            <person name="Boore J.L."/>
            <person name="Grigoriev I.V."/>
            <person name="Lindberg D.R."/>
            <person name="Seaver E.C."/>
            <person name="Weisblat D.A."/>
            <person name="Putnam N.H."/>
            <person name="Rokhsar D.S."/>
        </authorList>
    </citation>
    <scope>NUCLEOTIDE SEQUENCE</scope>
    <source>
        <strain evidence="2 4">I ESC-2004</strain>
    </source>
</reference>
<reference evidence="4" key="1">
    <citation type="submission" date="2012-12" db="EMBL/GenBank/DDBJ databases">
        <authorList>
            <person name="Hellsten U."/>
            <person name="Grimwood J."/>
            <person name="Chapman J.A."/>
            <person name="Shapiro H."/>
            <person name="Aerts A."/>
            <person name="Otillar R.P."/>
            <person name="Terry A.Y."/>
            <person name="Boore J.L."/>
            <person name="Simakov O."/>
            <person name="Marletaz F."/>
            <person name="Cho S.-J."/>
            <person name="Edsinger-Gonzales E."/>
            <person name="Havlak P."/>
            <person name="Kuo D.-H."/>
            <person name="Larsson T."/>
            <person name="Lv J."/>
            <person name="Arendt D."/>
            <person name="Savage R."/>
            <person name="Osoegawa K."/>
            <person name="de Jong P."/>
            <person name="Lindberg D.R."/>
            <person name="Seaver E.C."/>
            <person name="Weisblat D.A."/>
            <person name="Putnam N.H."/>
            <person name="Grigoriev I.V."/>
            <person name="Rokhsar D.S."/>
        </authorList>
    </citation>
    <scope>NUCLEOTIDE SEQUENCE</scope>
    <source>
        <strain evidence="4">I ESC-2004</strain>
    </source>
</reference>